<evidence type="ECO:0000313" key="5">
    <source>
        <dbReference type="EMBL" id="RAV31110.1"/>
    </source>
</evidence>
<protein>
    <submittedName>
        <fullName evidence="5">Penicillin-binding protein</fullName>
    </submittedName>
</protein>
<dbReference type="EMBL" id="QHCV01000204">
    <property type="protein sequence ID" value="RAV31110.1"/>
    <property type="molecule type" value="Genomic_DNA"/>
</dbReference>
<dbReference type="AlphaFoldDB" id="A0A364V3A0"/>
<keyword evidence="6" id="KW-1185">Reference proteome</keyword>
<evidence type="ECO:0000256" key="3">
    <source>
        <dbReference type="SAM" id="MobiDB-lite"/>
    </source>
</evidence>
<evidence type="ECO:0000259" key="4">
    <source>
        <dbReference type="Pfam" id="PF00905"/>
    </source>
</evidence>
<organism evidence="5 6">
    <name type="scientific">Corynebacterium heidelbergense</name>
    <dbReference type="NCBI Taxonomy" id="2055947"/>
    <lineage>
        <taxon>Bacteria</taxon>
        <taxon>Bacillati</taxon>
        <taxon>Actinomycetota</taxon>
        <taxon>Actinomycetes</taxon>
        <taxon>Mycobacteriales</taxon>
        <taxon>Corynebacteriaceae</taxon>
        <taxon>Corynebacterium</taxon>
    </lineage>
</organism>
<evidence type="ECO:0000256" key="2">
    <source>
        <dbReference type="ARBA" id="ARBA00022679"/>
    </source>
</evidence>
<reference evidence="5 6" key="1">
    <citation type="journal article" date="2018" name="Syst. Appl. Microbiol.">
        <title>Corynebacterium heidelbergense sp. nov., isolated from the preen glands of Egyptian geese (Alopochen aegyptiacus).</title>
        <authorList>
            <person name="Braun M.S."/>
            <person name="Wang E."/>
            <person name="Zimmermann S."/>
            <person name="Wink M."/>
        </authorList>
    </citation>
    <scope>NUCLEOTIDE SEQUENCE [LARGE SCALE GENOMIC DNA]</scope>
    <source>
        <strain evidence="5 6">647</strain>
    </source>
</reference>
<dbReference type="PANTHER" id="PTHR32282:SF34">
    <property type="entry name" value="PENICILLIN-BINDING PROTEIN 1A"/>
    <property type="match status" value="1"/>
</dbReference>
<dbReference type="Proteomes" id="UP000251577">
    <property type="component" value="Unassembled WGS sequence"/>
</dbReference>
<dbReference type="RefSeq" id="WP_274520391.1">
    <property type="nucleotide sequence ID" value="NZ_QHCV01000204.1"/>
</dbReference>
<keyword evidence="2" id="KW-0808">Transferase</keyword>
<gene>
    <name evidence="5" type="ORF">DLJ54_10110</name>
</gene>
<feature type="non-terminal residue" evidence="5">
    <location>
        <position position="1"/>
    </location>
</feature>
<keyword evidence="1" id="KW-0328">Glycosyltransferase</keyword>
<evidence type="ECO:0000256" key="1">
    <source>
        <dbReference type="ARBA" id="ARBA00022676"/>
    </source>
</evidence>
<evidence type="ECO:0000313" key="6">
    <source>
        <dbReference type="Proteomes" id="UP000251577"/>
    </source>
</evidence>
<dbReference type="GO" id="GO:0009252">
    <property type="term" value="P:peptidoglycan biosynthetic process"/>
    <property type="evidence" value="ECO:0007669"/>
    <property type="project" value="TreeGrafter"/>
</dbReference>
<feature type="compositionally biased region" description="Gly residues" evidence="3">
    <location>
        <begin position="171"/>
        <end position="190"/>
    </location>
</feature>
<sequence length="214" mass="21287">PLDMASALATLANKGKYFRPHFVEKVENSEGEVLLDNSKPNGEQVVKPEVANNVIAAMGPIAAYSNGNSLAGGRPSASKTGTAQLGDTGENKDAWMIGATPQLATAVWVGAKDGAAIHNQYGGIMYGSGTPATIWKNTMDTALQNADVESFTDEAASANSASTRSYNSYSGGTGAGGTGTGGATGAGTGAGTQPAPAQQQAPPPPAPAPAPAPG</sequence>
<feature type="non-terminal residue" evidence="5">
    <location>
        <position position="214"/>
    </location>
</feature>
<dbReference type="GO" id="GO:0008955">
    <property type="term" value="F:peptidoglycan glycosyltransferase activity"/>
    <property type="evidence" value="ECO:0007669"/>
    <property type="project" value="TreeGrafter"/>
</dbReference>
<name>A0A364V3A0_9CORY</name>
<dbReference type="InterPro" id="IPR001460">
    <property type="entry name" value="PCN-bd_Tpept"/>
</dbReference>
<feature type="region of interest" description="Disordered" evidence="3">
    <location>
        <begin position="158"/>
        <end position="214"/>
    </location>
</feature>
<feature type="compositionally biased region" description="Pro residues" evidence="3">
    <location>
        <begin position="201"/>
        <end position="214"/>
    </location>
</feature>
<feature type="domain" description="Penicillin-binding protein transpeptidase" evidence="4">
    <location>
        <begin position="1"/>
        <end position="112"/>
    </location>
</feature>
<dbReference type="InterPro" id="IPR012338">
    <property type="entry name" value="Beta-lactam/transpept-like"/>
</dbReference>
<comment type="caution">
    <text evidence="5">The sequence shown here is derived from an EMBL/GenBank/DDBJ whole genome shotgun (WGS) entry which is preliminary data.</text>
</comment>
<feature type="compositionally biased region" description="Low complexity" evidence="3">
    <location>
        <begin position="191"/>
        <end position="200"/>
    </location>
</feature>
<accession>A0A364V3A0</accession>
<dbReference type="Gene3D" id="3.40.710.10">
    <property type="entry name" value="DD-peptidase/beta-lactamase superfamily"/>
    <property type="match status" value="1"/>
</dbReference>
<dbReference type="GO" id="GO:0008658">
    <property type="term" value="F:penicillin binding"/>
    <property type="evidence" value="ECO:0007669"/>
    <property type="project" value="InterPro"/>
</dbReference>
<dbReference type="Pfam" id="PF00905">
    <property type="entry name" value="Transpeptidase"/>
    <property type="match status" value="1"/>
</dbReference>
<dbReference type="InterPro" id="IPR050396">
    <property type="entry name" value="Glycosyltr_51/Transpeptidase"/>
</dbReference>
<proteinExistence type="predicted"/>
<feature type="compositionally biased region" description="Polar residues" evidence="3">
    <location>
        <begin position="158"/>
        <end position="170"/>
    </location>
</feature>
<dbReference type="GO" id="GO:0030288">
    <property type="term" value="C:outer membrane-bounded periplasmic space"/>
    <property type="evidence" value="ECO:0007669"/>
    <property type="project" value="TreeGrafter"/>
</dbReference>
<dbReference type="SUPFAM" id="SSF56601">
    <property type="entry name" value="beta-lactamase/transpeptidase-like"/>
    <property type="match status" value="1"/>
</dbReference>
<dbReference type="PANTHER" id="PTHR32282">
    <property type="entry name" value="BINDING PROTEIN TRANSPEPTIDASE, PUTATIVE-RELATED"/>
    <property type="match status" value="1"/>
</dbReference>